<evidence type="ECO:0000256" key="1">
    <source>
        <dbReference type="PIRNR" id="PIRNR006221"/>
    </source>
</evidence>
<accession>A0A6G8PVE9</accession>
<keyword evidence="1" id="KW-0418">Kinase</keyword>
<reference evidence="2 3" key="1">
    <citation type="submission" date="2019-10" db="EMBL/GenBank/DDBJ databases">
        <title>Rubrobacter sp nov SCSIO 52915 isolated from a deep-sea sediment in the South China Sea.</title>
        <authorList>
            <person name="Chen R.W."/>
        </authorList>
    </citation>
    <scope>NUCLEOTIDE SEQUENCE [LARGE SCALE GENOMIC DNA]</scope>
    <source>
        <strain evidence="2 3">SCSIO 52915</strain>
    </source>
</reference>
<comment type="similarity">
    <text evidence="1">Belongs to the fructosamine kinase family.</text>
</comment>
<dbReference type="Gene3D" id="3.30.200.20">
    <property type="entry name" value="Phosphorylase Kinase, domain 1"/>
    <property type="match status" value="1"/>
</dbReference>
<dbReference type="PIRSF" id="PIRSF006221">
    <property type="entry name" value="Ketosamine-3-kinase"/>
    <property type="match status" value="1"/>
</dbReference>
<dbReference type="KEGG" id="rmar:GBA65_06140"/>
<name>A0A6G8PVE9_9ACTN</name>
<dbReference type="Proteomes" id="UP000502706">
    <property type="component" value="Chromosome"/>
</dbReference>
<evidence type="ECO:0000313" key="3">
    <source>
        <dbReference type="Proteomes" id="UP000502706"/>
    </source>
</evidence>
<keyword evidence="3" id="KW-1185">Reference proteome</keyword>
<dbReference type="EMBL" id="CP045121">
    <property type="protein sequence ID" value="QIN78157.1"/>
    <property type="molecule type" value="Genomic_DNA"/>
</dbReference>
<sequence>MGEVYRAELSDGSSVVAKVDRSGEANLGREAYMLRYLRERSELPVPEVYFSSEGLLLMEFVEGGGALSPAEPHAAELLSALHGVTAEAYGHERDTLIGSLSQPNPWTRSWAEFFREQRLLYAAGVAREAGRLPAKLHRRVQDLAGKLGEIIPDPAPPSLIHGDVWSGNVLARGDRISAFLDPAIYHADPEMELAYISLFDSFGPRFFERYAELSAIRPGFFEERRHLYALYPLLVHVYYFGGSYVEAVDRTLRRFGA</sequence>
<dbReference type="SUPFAM" id="SSF56112">
    <property type="entry name" value="Protein kinase-like (PK-like)"/>
    <property type="match status" value="1"/>
</dbReference>
<dbReference type="PANTHER" id="PTHR12149:SF8">
    <property type="entry name" value="PROTEIN-RIBULOSAMINE 3-KINASE"/>
    <property type="match status" value="1"/>
</dbReference>
<organism evidence="2 3">
    <name type="scientific">Rubrobacter marinus</name>
    <dbReference type="NCBI Taxonomy" id="2653852"/>
    <lineage>
        <taxon>Bacteria</taxon>
        <taxon>Bacillati</taxon>
        <taxon>Actinomycetota</taxon>
        <taxon>Rubrobacteria</taxon>
        <taxon>Rubrobacterales</taxon>
        <taxon>Rubrobacteraceae</taxon>
        <taxon>Rubrobacter</taxon>
    </lineage>
</organism>
<dbReference type="GO" id="GO:0016301">
    <property type="term" value="F:kinase activity"/>
    <property type="evidence" value="ECO:0007669"/>
    <property type="project" value="UniProtKB-UniRule"/>
</dbReference>
<dbReference type="InterPro" id="IPR016477">
    <property type="entry name" value="Fructo-/Ketosamine-3-kinase"/>
</dbReference>
<dbReference type="AlphaFoldDB" id="A0A6G8PVE9"/>
<gene>
    <name evidence="2" type="ORF">GBA65_06140</name>
</gene>
<protein>
    <submittedName>
        <fullName evidence="2">Phosphotransferase</fullName>
    </submittedName>
</protein>
<dbReference type="InterPro" id="IPR011009">
    <property type="entry name" value="Kinase-like_dom_sf"/>
</dbReference>
<dbReference type="PANTHER" id="PTHR12149">
    <property type="entry name" value="FRUCTOSAMINE 3 KINASE-RELATED PROTEIN"/>
    <property type="match status" value="1"/>
</dbReference>
<dbReference type="Pfam" id="PF03881">
    <property type="entry name" value="Fructosamin_kin"/>
    <property type="match status" value="1"/>
</dbReference>
<dbReference type="Gene3D" id="3.90.1200.10">
    <property type="match status" value="1"/>
</dbReference>
<proteinExistence type="inferred from homology"/>
<evidence type="ECO:0000313" key="2">
    <source>
        <dbReference type="EMBL" id="QIN78157.1"/>
    </source>
</evidence>
<keyword evidence="1 2" id="KW-0808">Transferase</keyword>